<dbReference type="InterPro" id="IPR005693">
    <property type="entry name" value="Mce"/>
</dbReference>
<name>A0A5C8NH90_9ACTN</name>
<dbReference type="PANTHER" id="PTHR33371:SF4">
    <property type="entry name" value="INTERMEMBRANE PHOSPHOLIPID TRANSPORT SYSTEM BINDING PROTEIN MLAD"/>
    <property type="match status" value="1"/>
</dbReference>
<protein>
    <submittedName>
        <fullName evidence="3">MCE family protein</fullName>
    </submittedName>
</protein>
<dbReference type="InterPro" id="IPR052336">
    <property type="entry name" value="MlaD_Phospholipid_Transporter"/>
</dbReference>
<dbReference type="NCBIfam" id="TIGR00996">
    <property type="entry name" value="Mtu_fam_mce"/>
    <property type="match status" value="1"/>
</dbReference>
<keyword evidence="4" id="KW-1185">Reference proteome</keyword>
<dbReference type="InterPro" id="IPR024516">
    <property type="entry name" value="Mce_C"/>
</dbReference>
<proteinExistence type="predicted"/>
<dbReference type="EMBL" id="VDUX01000005">
    <property type="protein sequence ID" value="TXL58030.1"/>
    <property type="molecule type" value="Genomic_DNA"/>
</dbReference>
<evidence type="ECO:0000259" key="2">
    <source>
        <dbReference type="Pfam" id="PF11887"/>
    </source>
</evidence>
<feature type="domain" description="Mammalian cell entry C-terminal" evidence="2">
    <location>
        <begin position="119"/>
        <end position="289"/>
    </location>
</feature>
<accession>A0A5C8NH90</accession>
<dbReference type="GO" id="GO:0005576">
    <property type="term" value="C:extracellular region"/>
    <property type="evidence" value="ECO:0007669"/>
    <property type="project" value="TreeGrafter"/>
</dbReference>
<gene>
    <name evidence="3" type="ORF">FHP06_11950</name>
</gene>
<organism evidence="3 4">
    <name type="scientific">Aeromicrobium terrae</name>
    <dbReference type="NCBI Taxonomy" id="2498846"/>
    <lineage>
        <taxon>Bacteria</taxon>
        <taxon>Bacillati</taxon>
        <taxon>Actinomycetota</taxon>
        <taxon>Actinomycetes</taxon>
        <taxon>Propionibacteriales</taxon>
        <taxon>Nocardioidaceae</taxon>
        <taxon>Aeromicrobium</taxon>
    </lineage>
</organism>
<dbReference type="RefSeq" id="WP_147687008.1">
    <property type="nucleotide sequence ID" value="NZ_VDUX01000005.1"/>
</dbReference>
<evidence type="ECO:0000313" key="4">
    <source>
        <dbReference type="Proteomes" id="UP000321571"/>
    </source>
</evidence>
<evidence type="ECO:0000313" key="3">
    <source>
        <dbReference type="EMBL" id="TXL58030.1"/>
    </source>
</evidence>
<dbReference type="Pfam" id="PF11887">
    <property type="entry name" value="Mce4_CUP1"/>
    <property type="match status" value="1"/>
</dbReference>
<dbReference type="Proteomes" id="UP000321571">
    <property type="component" value="Unassembled WGS sequence"/>
</dbReference>
<dbReference type="AlphaFoldDB" id="A0A5C8NH90"/>
<dbReference type="PANTHER" id="PTHR33371">
    <property type="entry name" value="INTERMEMBRANE PHOSPHOLIPID TRANSPORT SYSTEM BINDING PROTEIN MLAD-RELATED"/>
    <property type="match status" value="1"/>
</dbReference>
<evidence type="ECO:0000259" key="1">
    <source>
        <dbReference type="Pfam" id="PF02470"/>
    </source>
</evidence>
<sequence length="392" mass="41590">MTTVMNRFSGLTKVIGAFVVLALLLAMLVVFAGGNDTRKLTVDFESTNSLYVGSDVKILGVAVGKVDKLKARGDSVRATLSYKSDVKLPDDVKAVIVSPAIVGDRFVQLTPAYSGGPVLADGARLSIDRTAVPVELDKIFQSIDDLSVALGPKGANKDGALSNIIEDSADQLNGQGAQLNQTLKNFGRLSKTLSDNKDNLFGSVREVNQFVDLLQRNDQSVRAFFDSTAQVSQVLEGEREDLKGTLEALSKALIDVRTLVKENRSELRGNVDNLQRIARVLANHQDDLEKIAVGGPTALSNVAVTYNGNPGVGTLDNRSNLINLVGGLLGDPVSVFCNILAEPVPASGQLCDGLADIVDGLLPTLPRSPAASAPVERPDRMNDSVADMLAVN</sequence>
<dbReference type="Pfam" id="PF02470">
    <property type="entry name" value="MlaD"/>
    <property type="match status" value="1"/>
</dbReference>
<dbReference type="OrthoDB" id="4516955at2"/>
<reference evidence="3 4" key="1">
    <citation type="submission" date="2019-06" db="EMBL/GenBank/DDBJ databases">
        <title>Aeromicrobium sp. nov., isolated from a maize field.</title>
        <authorList>
            <person name="Lin S.-Y."/>
            <person name="Tsai C.-F."/>
            <person name="Young C.-C."/>
        </authorList>
    </citation>
    <scope>NUCLEOTIDE SEQUENCE [LARGE SCALE GENOMIC DNA]</scope>
    <source>
        <strain evidence="3 4">CC-CFT486</strain>
    </source>
</reference>
<comment type="caution">
    <text evidence="3">The sequence shown here is derived from an EMBL/GenBank/DDBJ whole genome shotgun (WGS) entry which is preliminary data.</text>
</comment>
<feature type="domain" description="Mce/MlaD" evidence="1">
    <location>
        <begin position="37"/>
        <end position="111"/>
    </location>
</feature>
<dbReference type="InterPro" id="IPR003399">
    <property type="entry name" value="Mce/MlaD"/>
</dbReference>